<keyword evidence="1" id="KW-1133">Transmembrane helix</keyword>
<sequence>MLTGSVSSLLRAQNTIYFDVFSACVLIYDYILTFNSEVSLIWGEPWKSLKILFLLSRYLPFADTILIFLDHSVSSQSVCLDLGLAMGLLFSAGSCITEYIFAVRTWAMWEFDRKIGTVLATMYLATWLPDIVVAVLFTRGAKYLPPNPVAPGCNEASADTTIFLGQSGVLTVYWLILIGLMVAKGGSPWSVSSFLRAQNTIYFDVFSACILIYDYILTFNSEVSLIWGEPWKSLKILFLLSRYLPFADITLIFLNHSVSSQSECSALGLAMGLLFSVGSCITEYIFAVRTWAMWEFDRKVGMVLATMYLATWLPDIVVVVIFKRGAKYLPPNPVAHGCNEAWADSTIFLGQSGVLIVYWLILIGLMVVKGGSPWKVLFKEDFFSILYRDGAFDSFQRVMHSVLTNHLLFHLRRHGRKIVRWDLEEVTSGTRSPIGPLVFEHELDLTSDETNT</sequence>
<keyword evidence="1" id="KW-0472">Membrane</keyword>
<protein>
    <recommendedName>
        <fullName evidence="2">DUF6533 domain-containing protein</fullName>
    </recommendedName>
</protein>
<organism evidence="3 4">
    <name type="scientific">Athelia psychrophila</name>
    <dbReference type="NCBI Taxonomy" id="1759441"/>
    <lineage>
        <taxon>Eukaryota</taxon>
        <taxon>Fungi</taxon>
        <taxon>Dikarya</taxon>
        <taxon>Basidiomycota</taxon>
        <taxon>Agaricomycotina</taxon>
        <taxon>Agaricomycetes</taxon>
        <taxon>Agaricomycetidae</taxon>
        <taxon>Atheliales</taxon>
        <taxon>Atheliaceae</taxon>
        <taxon>Athelia</taxon>
    </lineage>
</organism>
<feature type="transmembrane region" description="Helical" evidence="1">
    <location>
        <begin position="347"/>
        <end position="368"/>
    </location>
</feature>
<proteinExistence type="predicted"/>
<reference evidence="3 4" key="1">
    <citation type="journal article" date="2016" name="Mol. Biol. Evol.">
        <title>Comparative Genomics of Early-Diverging Mushroom-Forming Fungi Provides Insights into the Origins of Lignocellulose Decay Capabilities.</title>
        <authorList>
            <person name="Nagy L.G."/>
            <person name="Riley R."/>
            <person name="Tritt A."/>
            <person name="Adam C."/>
            <person name="Daum C."/>
            <person name="Floudas D."/>
            <person name="Sun H."/>
            <person name="Yadav J.S."/>
            <person name="Pangilinan J."/>
            <person name="Larsson K.H."/>
            <person name="Matsuura K."/>
            <person name="Barry K."/>
            <person name="Labutti K."/>
            <person name="Kuo R."/>
            <person name="Ohm R.A."/>
            <person name="Bhattacharya S.S."/>
            <person name="Shirouzu T."/>
            <person name="Yoshinaga Y."/>
            <person name="Martin F.M."/>
            <person name="Grigoriev I.V."/>
            <person name="Hibbett D.S."/>
        </authorList>
    </citation>
    <scope>NUCLEOTIDE SEQUENCE [LARGE SCALE GENOMIC DNA]</scope>
    <source>
        <strain evidence="3 4">CBS 109695</strain>
    </source>
</reference>
<evidence type="ECO:0000259" key="2">
    <source>
        <dbReference type="Pfam" id="PF20151"/>
    </source>
</evidence>
<feature type="transmembrane region" description="Helical" evidence="1">
    <location>
        <begin position="12"/>
        <end position="31"/>
    </location>
</feature>
<feature type="transmembrane region" description="Helical" evidence="1">
    <location>
        <begin position="122"/>
        <end position="141"/>
    </location>
</feature>
<feature type="domain" description="DUF6533" evidence="2">
    <location>
        <begin position="202"/>
        <end position="246"/>
    </location>
</feature>
<dbReference type="EMBL" id="KV417798">
    <property type="protein sequence ID" value="KZP06219.1"/>
    <property type="molecule type" value="Genomic_DNA"/>
</dbReference>
<keyword evidence="4" id="KW-1185">Reference proteome</keyword>
<name>A0A167WL08_9AGAM</name>
<evidence type="ECO:0000313" key="4">
    <source>
        <dbReference type="Proteomes" id="UP000076532"/>
    </source>
</evidence>
<feature type="transmembrane region" description="Helical" evidence="1">
    <location>
        <begin position="266"/>
        <end position="288"/>
    </location>
</feature>
<feature type="transmembrane region" description="Helical" evidence="1">
    <location>
        <begin position="195"/>
        <end position="216"/>
    </location>
</feature>
<dbReference type="OrthoDB" id="3349377at2759"/>
<feature type="transmembrane region" description="Helical" evidence="1">
    <location>
        <begin position="51"/>
        <end position="70"/>
    </location>
</feature>
<feature type="transmembrane region" description="Helical" evidence="1">
    <location>
        <begin position="82"/>
        <end position="102"/>
    </location>
</feature>
<feature type="domain" description="DUF6533" evidence="2">
    <location>
        <begin position="17"/>
        <end position="61"/>
    </location>
</feature>
<evidence type="ECO:0000256" key="1">
    <source>
        <dbReference type="SAM" id="Phobius"/>
    </source>
</evidence>
<feature type="transmembrane region" description="Helical" evidence="1">
    <location>
        <begin position="300"/>
        <end position="322"/>
    </location>
</feature>
<keyword evidence="1" id="KW-0812">Transmembrane</keyword>
<feature type="transmembrane region" description="Helical" evidence="1">
    <location>
        <begin position="162"/>
        <end position="183"/>
    </location>
</feature>
<dbReference type="Proteomes" id="UP000076532">
    <property type="component" value="Unassembled WGS sequence"/>
</dbReference>
<dbReference type="InterPro" id="IPR045340">
    <property type="entry name" value="DUF6533"/>
</dbReference>
<evidence type="ECO:0000313" key="3">
    <source>
        <dbReference type="EMBL" id="KZP06219.1"/>
    </source>
</evidence>
<accession>A0A167WL08</accession>
<dbReference type="AlphaFoldDB" id="A0A167WL08"/>
<dbReference type="Pfam" id="PF20151">
    <property type="entry name" value="DUF6533"/>
    <property type="match status" value="2"/>
</dbReference>
<gene>
    <name evidence="3" type="ORF">FIBSPDRAFT_966626</name>
</gene>